<dbReference type="PANTHER" id="PTHR10000">
    <property type="entry name" value="PHOSPHOSERINE PHOSPHATASE"/>
    <property type="match status" value="1"/>
</dbReference>
<dbReference type="CDD" id="cd07516">
    <property type="entry name" value="HAD_Pase"/>
    <property type="match status" value="1"/>
</dbReference>
<proteinExistence type="predicted"/>
<dbReference type="InterPro" id="IPR006379">
    <property type="entry name" value="HAD-SF_hydro_IIB"/>
</dbReference>
<evidence type="ECO:0000313" key="2">
    <source>
        <dbReference type="Proteomes" id="UP000784880"/>
    </source>
</evidence>
<evidence type="ECO:0000313" key="1">
    <source>
        <dbReference type="EMBL" id="MBU9711487.1"/>
    </source>
</evidence>
<dbReference type="RefSeq" id="WP_217065393.1">
    <property type="nucleotide sequence ID" value="NZ_JAHQCS010000073.1"/>
</dbReference>
<comment type="caution">
    <text evidence="1">The sequence shown here is derived from an EMBL/GenBank/DDBJ whole genome shotgun (WGS) entry which is preliminary data.</text>
</comment>
<dbReference type="Proteomes" id="UP000784880">
    <property type="component" value="Unassembled WGS sequence"/>
</dbReference>
<dbReference type="NCBIfam" id="TIGR01484">
    <property type="entry name" value="HAD-SF-IIB"/>
    <property type="match status" value="1"/>
</dbReference>
<name>A0ABS6JF92_9BACI</name>
<gene>
    <name evidence="1" type="ORF">KS419_07050</name>
</gene>
<keyword evidence="2" id="KW-1185">Reference proteome</keyword>
<keyword evidence="1" id="KW-0378">Hydrolase</keyword>
<protein>
    <submittedName>
        <fullName evidence="1">Cof-type HAD-IIB family hydrolase</fullName>
    </submittedName>
</protein>
<reference evidence="1 2" key="1">
    <citation type="submission" date="2021-06" db="EMBL/GenBank/DDBJ databases">
        <title>Bacillus sp. RD4P76, an endophyte from a halophyte.</title>
        <authorList>
            <person name="Sun J.-Q."/>
        </authorList>
    </citation>
    <scope>NUCLEOTIDE SEQUENCE [LARGE SCALE GENOMIC DNA]</scope>
    <source>
        <strain evidence="1 2">CGMCC 1.15917</strain>
    </source>
</reference>
<dbReference type="PANTHER" id="PTHR10000:SF23">
    <property type="entry name" value="5-AMINO-6-(5-PHOSPHO-D-RIBITYLAMINO)URACIL PHOSPHATASE YITU"/>
    <property type="match status" value="1"/>
</dbReference>
<dbReference type="PROSITE" id="PS01228">
    <property type="entry name" value="COF_1"/>
    <property type="match status" value="1"/>
</dbReference>
<dbReference type="EMBL" id="JAHQCS010000073">
    <property type="protein sequence ID" value="MBU9711487.1"/>
    <property type="molecule type" value="Genomic_DNA"/>
</dbReference>
<accession>A0ABS6JF92</accession>
<dbReference type="NCBIfam" id="TIGR00099">
    <property type="entry name" value="Cof-subfamily"/>
    <property type="match status" value="1"/>
</dbReference>
<organism evidence="1 2">
    <name type="scientific">Evansella tamaricis</name>
    <dbReference type="NCBI Taxonomy" id="2069301"/>
    <lineage>
        <taxon>Bacteria</taxon>
        <taxon>Bacillati</taxon>
        <taxon>Bacillota</taxon>
        <taxon>Bacilli</taxon>
        <taxon>Bacillales</taxon>
        <taxon>Bacillaceae</taxon>
        <taxon>Evansella</taxon>
    </lineage>
</organism>
<dbReference type="GO" id="GO:0016787">
    <property type="term" value="F:hydrolase activity"/>
    <property type="evidence" value="ECO:0007669"/>
    <property type="project" value="UniProtKB-KW"/>
</dbReference>
<dbReference type="SFLD" id="SFLDG01140">
    <property type="entry name" value="C2.B:_Phosphomannomutase_and_P"/>
    <property type="match status" value="1"/>
</dbReference>
<dbReference type="SFLD" id="SFLDS00003">
    <property type="entry name" value="Haloacid_Dehalogenase"/>
    <property type="match status" value="1"/>
</dbReference>
<sequence length="269" mass="30549">MQQHLIAVDLDGTLLTDDKEISLRNRNVLGKLRELGHQVVIATGRPYRASKVYYQELMLNTPIVNFNGALIHHPINPTSFQSKHTPLDKSLAKTIIETCEAFHVQNIMVEVMDEYYLRYRNKGFSNAFTLGQSPIEYGNLLEILREDPTSLLIHPEDSNHKELKDLLSDAHAEVIEQRSWGAPWNVIEIVKAGLNKAVGLKQISQYYQIPRERIIAFGDEDNDLEMIEYAGVGVAMENAISELKSIADEKTVTNEEDGVAQFLEERFNL</sequence>
<dbReference type="InterPro" id="IPR000150">
    <property type="entry name" value="Cof"/>
</dbReference>
<dbReference type="Pfam" id="PF08282">
    <property type="entry name" value="Hydrolase_3"/>
    <property type="match status" value="1"/>
</dbReference>